<sequence length="525" mass="57616">MLVRSYGRIRMNYVPSYIRCGMGSPGGRMISSTGQSSTETHTEFEQPRSITQRRDESTQYTYTPGEGQSKVNVKHLGSAGIQGGVTAIRQFLQTTFLPAGYPESLGPGYLTFVKYQSLHHVASSVNGVLASTFLLYGVGLGESAAPVAGAVNWVLKDGLGQIGTLMFGKLIAHRFDLNAKTWYLSASVMLNVGVYLELSTFMAPHHFLVLASLANGIKGLAWMAGGSTRSAFNVSFARANNIADITAKATAQTITASLFDSRAMVTRRRTTQYGYLLVLKQLILLNIASEVSLSFINSGNLIGVYLCSQIGQSLQYAVAACAITSCVHLGAAYWCVRNIPLSTLNPSRLQLLTDRFLDYRRSRMTSAPENHDKALPNPTDLALEDPAVHFPRVQRDQRFLPAISVGVDVIELCGGSSKKLDELLQIYKDLPYIASVDDADGSVMLVFKEDATPHQCLRGYLNACILRDSSRQCQRIDRTPASRVQLLEAIEESTAAQAEYVAQLESTGWHYKRLQIEINSNRAMW</sequence>
<feature type="compositionally biased region" description="Basic and acidic residues" evidence="2">
    <location>
        <begin position="40"/>
        <end position="57"/>
    </location>
</feature>
<dbReference type="GeneID" id="25909209"/>
<evidence type="ECO:0000259" key="3">
    <source>
        <dbReference type="Pfam" id="PF04884"/>
    </source>
</evidence>
<comment type="similarity">
    <text evidence="1">Belongs to the RUS1 family.</text>
</comment>
<dbReference type="Pfam" id="PF24160">
    <property type="entry name" value="UVB_sens_C"/>
    <property type="match status" value="1"/>
</dbReference>
<dbReference type="Pfam" id="PF04884">
    <property type="entry name" value="UVB_sens_prot"/>
    <property type="match status" value="1"/>
</dbReference>
<protein>
    <submittedName>
        <fullName evidence="5">Uncharacterized protein</fullName>
    </submittedName>
</protein>
<dbReference type="InterPro" id="IPR054549">
    <property type="entry name" value="UVB_sens_RUS_dom"/>
</dbReference>
<evidence type="ECO:0000313" key="6">
    <source>
        <dbReference type="Proteomes" id="UP000054560"/>
    </source>
</evidence>
<dbReference type="AlphaFoldDB" id="A0A0L0FQQ9"/>
<dbReference type="OrthoDB" id="364779at2759"/>
<organism evidence="5 6">
    <name type="scientific">Sphaeroforma arctica JP610</name>
    <dbReference type="NCBI Taxonomy" id="667725"/>
    <lineage>
        <taxon>Eukaryota</taxon>
        <taxon>Ichthyosporea</taxon>
        <taxon>Ichthyophonida</taxon>
        <taxon>Sphaeroforma</taxon>
    </lineage>
</organism>
<keyword evidence="6" id="KW-1185">Reference proteome</keyword>
<feature type="region of interest" description="Disordered" evidence="2">
    <location>
        <begin position="28"/>
        <end position="66"/>
    </location>
</feature>
<accession>A0A0L0FQQ9</accession>
<name>A0A0L0FQQ9_9EUKA</name>
<dbReference type="RefSeq" id="XP_014152783.1">
    <property type="nucleotide sequence ID" value="XM_014297308.1"/>
</dbReference>
<proteinExistence type="inferred from homology"/>
<evidence type="ECO:0000256" key="2">
    <source>
        <dbReference type="SAM" id="MobiDB-lite"/>
    </source>
</evidence>
<dbReference type="eggNOG" id="KOG4249">
    <property type="taxonomic scope" value="Eukaryota"/>
</dbReference>
<gene>
    <name evidence="5" type="ORF">SARC_08705</name>
</gene>
<dbReference type="EMBL" id="KQ242405">
    <property type="protein sequence ID" value="KNC78881.1"/>
    <property type="molecule type" value="Genomic_DNA"/>
</dbReference>
<evidence type="ECO:0000259" key="4">
    <source>
        <dbReference type="Pfam" id="PF24160"/>
    </source>
</evidence>
<dbReference type="InterPro" id="IPR006968">
    <property type="entry name" value="RUS_fam"/>
</dbReference>
<evidence type="ECO:0000256" key="1">
    <source>
        <dbReference type="ARBA" id="ARBA00007558"/>
    </source>
</evidence>
<dbReference type="PANTHER" id="PTHR12770">
    <property type="entry name" value="RUS1 FAMILY PROTEIN C16ORF58"/>
    <property type="match status" value="1"/>
</dbReference>
<dbReference type="InterPro" id="IPR055412">
    <property type="entry name" value="UVB_sens_C"/>
</dbReference>
<dbReference type="PANTHER" id="PTHR12770:SF22">
    <property type="entry name" value="PROTEIN ROOT UVB SENSITIVE 1, CHLOROPLASTIC"/>
    <property type="match status" value="1"/>
</dbReference>
<reference evidence="5 6" key="1">
    <citation type="submission" date="2011-02" db="EMBL/GenBank/DDBJ databases">
        <title>The Genome Sequence of Sphaeroforma arctica JP610.</title>
        <authorList>
            <consortium name="The Broad Institute Genome Sequencing Platform"/>
            <person name="Russ C."/>
            <person name="Cuomo C."/>
            <person name="Young S.K."/>
            <person name="Zeng Q."/>
            <person name="Gargeya S."/>
            <person name="Alvarado L."/>
            <person name="Berlin A."/>
            <person name="Chapman S.B."/>
            <person name="Chen Z."/>
            <person name="Freedman E."/>
            <person name="Gellesch M."/>
            <person name="Goldberg J."/>
            <person name="Griggs A."/>
            <person name="Gujja S."/>
            <person name="Heilman E."/>
            <person name="Heiman D."/>
            <person name="Howarth C."/>
            <person name="Mehta T."/>
            <person name="Neiman D."/>
            <person name="Pearson M."/>
            <person name="Roberts A."/>
            <person name="Saif S."/>
            <person name="Shea T."/>
            <person name="Shenoy N."/>
            <person name="Sisk P."/>
            <person name="Stolte C."/>
            <person name="Sykes S."/>
            <person name="White J."/>
            <person name="Yandava C."/>
            <person name="Burger G."/>
            <person name="Gray M.W."/>
            <person name="Holland P.W.H."/>
            <person name="King N."/>
            <person name="Lang F.B.F."/>
            <person name="Roger A.J."/>
            <person name="Ruiz-Trillo I."/>
            <person name="Haas B."/>
            <person name="Nusbaum C."/>
            <person name="Birren B."/>
        </authorList>
    </citation>
    <scope>NUCLEOTIDE SEQUENCE [LARGE SCALE GENOMIC DNA]</scope>
    <source>
        <strain evidence="5 6">JP610</strain>
    </source>
</reference>
<evidence type="ECO:0000313" key="5">
    <source>
        <dbReference type="EMBL" id="KNC78881.1"/>
    </source>
</evidence>
<feature type="domain" description="Root UVB sensitive protein C-terminal" evidence="4">
    <location>
        <begin position="402"/>
        <end position="525"/>
    </location>
</feature>
<feature type="compositionally biased region" description="Polar residues" evidence="2">
    <location>
        <begin position="30"/>
        <end position="39"/>
    </location>
</feature>
<feature type="domain" description="Protein root UVB sensitive/RUS" evidence="3">
    <location>
        <begin position="88"/>
        <end position="259"/>
    </location>
</feature>
<dbReference type="Proteomes" id="UP000054560">
    <property type="component" value="Unassembled WGS sequence"/>
</dbReference>